<dbReference type="GO" id="GO:0000965">
    <property type="term" value="P:mitochondrial RNA 3'-end processing"/>
    <property type="evidence" value="ECO:0007669"/>
    <property type="project" value="TreeGrafter"/>
</dbReference>
<dbReference type="InterPro" id="IPR001650">
    <property type="entry name" value="Helicase_C-like"/>
</dbReference>
<dbReference type="FunFam" id="3.40.50.300:FF:000957">
    <property type="entry name" value="ATP-dependent RNA helicase SUV3L, mitochondrial"/>
    <property type="match status" value="1"/>
</dbReference>
<dbReference type="Pfam" id="PF18147">
    <property type="entry name" value="Suv3_C_1"/>
    <property type="match status" value="1"/>
</dbReference>
<dbReference type="PANTHER" id="PTHR12131:SF1">
    <property type="entry name" value="ATP-DEPENDENT RNA HELICASE SUPV3L1, MITOCHONDRIAL-RELATED"/>
    <property type="match status" value="1"/>
</dbReference>
<evidence type="ECO:0000256" key="12">
    <source>
        <dbReference type="SAM" id="MobiDB-lite"/>
    </source>
</evidence>
<comment type="cofactor">
    <cofactor evidence="1">
        <name>Mn(2+)</name>
        <dbReference type="ChEBI" id="CHEBI:29035"/>
    </cofactor>
</comment>
<dbReference type="InterPro" id="IPR044774">
    <property type="entry name" value="Suv3_DEXQc"/>
</dbReference>
<keyword evidence="6" id="KW-0378">Hydrolase</keyword>
<feature type="domain" description="Helicase C-terminal" evidence="13">
    <location>
        <begin position="377"/>
        <end position="547"/>
    </location>
</feature>
<comment type="caution">
    <text evidence="14">The sequence shown here is derived from an EMBL/GenBank/DDBJ whole genome shotgun (WGS) entry which is preliminary data.</text>
</comment>
<evidence type="ECO:0000313" key="14">
    <source>
        <dbReference type="EMBL" id="TVY94163.1"/>
    </source>
</evidence>
<keyword evidence="8" id="KW-0067">ATP-binding</keyword>
<keyword evidence="5" id="KW-0547">Nucleotide-binding</keyword>
<dbReference type="PANTHER" id="PTHR12131">
    <property type="entry name" value="ATP-DEPENDENT RNA AND DNA HELICASE"/>
    <property type="match status" value="1"/>
</dbReference>
<keyword evidence="9" id="KW-0809">Transit peptide</keyword>
<dbReference type="Pfam" id="PF12513">
    <property type="entry name" value="SUV3_C"/>
    <property type="match status" value="1"/>
</dbReference>
<dbReference type="PROSITE" id="PS51194">
    <property type="entry name" value="HELICASE_CTER"/>
    <property type="match status" value="1"/>
</dbReference>
<dbReference type="Gene3D" id="1.20.58.1080">
    <property type="match status" value="1"/>
</dbReference>
<dbReference type="Gene3D" id="3.40.50.300">
    <property type="entry name" value="P-loop containing nucleotide triphosphate hydrolases"/>
    <property type="match status" value="2"/>
</dbReference>
<keyword evidence="15" id="KW-1185">Reference proteome</keyword>
<feature type="compositionally biased region" description="Basic residues" evidence="12">
    <location>
        <begin position="33"/>
        <end position="44"/>
    </location>
</feature>
<evidence type="ECO:0000256" key="2">
    <source>
        <dbReference type="ARBA" id="ARBA00001946"/>
    </source>
</evidence>
<dbReference type="Proteomes" id="UP000315522">
    <property type="component" value="Unassembled WGS sequence"/>
</dbReference>
<dbReference type="CDD" id="cd18805">
    <property type="entry name" value="SF2_C_suv3"/>
    <property type="match status" value="1"/>
</dbReference>
<evidence type="ECO:0000256" key="8">
    <source>
        <dbReference type="ARBA" id="ARBA00022840"/>
    </source>
</evidence>
<dbReference type="FunFam" id="3.40.50.300:FF:000269">
    <property type="entry name" value="ATP-dependent RNA helicase SUPV3L1, mitochondrial"/>
    <property type="match status" value="1"/>
</dbReference>
<dbReference type="GO" id="GO:0005524">
    <property type="term" value="F:ATP binding"/>
    <property type="evidence" value="ECO:0007669"/>
    <property type="project" value="UniProtKB-KW"/>
</dbReference>
<comment type="cofactor">
    <cofactor evidence="2">
        <name>Mg(2+)</name>
        <dbReference type="ChEBI" id="CHEBI:18420"/>
    </cofactor>
</comment>
<keyword evidence="10" id="KW-0496">Mitochondrion</keyword>
<feature type="compositionally biased region" description="Polar residues" evidence="12">
    <location>
        <begin position="796"/>
        <end position="806"/>
    </location>
</feature>
<comment type="subcellular location">
    <subcellularLocation>
        <location evidence="3">Mitochondrion</location>
    </subcellularLocation>
</comment>
<dbReference type="EMBL" id="QGML01000036">
    <property type="protein sequence ID" value="TVY94163.1"/>
    <property type="molecule type" value="Genomic_DNA"/>
</dbReference>
<dbReference type="InterPro" id="IPR022192">
    <property type="entry name" value="SUV3_C"/>
</dbReference>
<evidence type="ECO:0000256" key="10">
    <source>
        <dbReference type="ARBA" id="ARBA00023128"/>
    </source>
</evidence>
<evidence type="ECO:0000256" key="7">
    <source>
        <dbReference type="ARBA" id="ARBA00022806"/>
    </source>
</evidence>
<evidence type="ECO:0000256" key="9">
    <source>
        <dbReference type="ARBA" id="ARBA00022946"/>
    </source>
</evidence>
<evidence type="ECO:0000256" key="1">
    <source>
        <dbReference type="ARBA" id="ARBA00001936"/>
    </source>
</evidence>
<feature type="region of interest" description="Disordered" evidence="12">
    <location>
        <begin position="24"/>
        <end position="80"/>
    </location>
</feature>
<gene>
    <name evidence="14" type="primary">suv3</name>
    <name evidence="14" type="ORF">LAWI1_G000475</name>
</gene>
<dbReference type="Gene3D" id="1.20.272.40">
    <property type="match status" value="1"/>
</dbReference>
<evidence type="ECO:0000313" key="15">
    <source>
        <dbReference type="Proteomes" id="UP000315522"/>
    </source>
</evidence>
<dbReference type="CDD" id="cd17913">
    <property type="entry name" value="DEXQc_Suv3"/>
    <property type="match status" value="1"/>
</dbReference>
<organism evidence="14 15">
    <name type="scientific">Lachnellula willkommii</name>
    <dbReference type="NCBI Taxonomy" id="215461"/>
    <lineage>
        <taxon>Eukaryota</taxon>
        <taxon>Fungi</taxon>
        <taxon>Dikarya</taxon>
        <taxon>Ascomycota</taxon>
        <taxon>Pezizomycotina</taxon>
        <taxon>Leotiomycetes</taxon>
        <taxon>Helotiales</taxon>
        <taxon>Lachnaceae</taxon>
        <taxon>Lachnellula</taxon>
    </lineage>
</organism>
<dbReference type="FunFam" id="1.20.272.40:FF:000002">
    <property type="entry name" value="ATP-dependent RNA helicase SUV3, mitochondrial"/>
    <property type="match status" value="1"/>
</dbReference>
<feature type="region of interest" description="Disordered" evidence="12">
    <location>
        <begin position="493"/>
        <end position="518"/>
    </location>
</feature>
<evidence type="ECO:0000256" key="3">
    <source>
        <dbReference type="ARBA" id="ARBA00004173"/>
    </source>
</evidence>
<comment type="catalytic activity">
    <reaction evidence="11">
        <text>ATP + H2O = ADP + phosphate + H(+)</text>
        <dbReference type="Rhea" id="RHEA:13065"/>
        <dbReference type="ChEBI" id="CHEBI:15377"/>
        <dbReference type="ChEBI" id="CHEBI:15378"/>
        <dbReference type="ChEBI" id="CHEBI:30616"/>
        <dbReference type="ChEBI" id="CHEBI:43474"/>
        <dbReference type="ChEBI" id="CHEBI:456216"/>
        <dbReference type="EC" id="3.6.4.13"/>
    </reaction>
</comment>
<dbReference type="AlphaFoldDB" id="A0A559MMI4"/>
<accession>A0A559MMI4</accession>
<evidence type="ECO:0000259" key="13">
    <source>
        <dbReference type="PROSITE" id="PS51194"/>
    </source>
</evidence>
<dbReference type="SMART" id="SM00490">
    <property type="entry name" value="HELICc"/>
    <property type="match status" value="1"/>
</dbReference>
<name>A0A559MMI4_9HELO</name>
<feature type="region of interest" description="Disordered" evidence="12">
    <location>
        <begin position="739"/>
        <end position="806"/>
    </location>
</feature>
<keyword evidence="7 14" id="KW-0347">Helicase</keyword>
<protein>
    <recommendedName>
        <fullName evidence="4">RNA helicase</fullName>
        <ecNumber evidence="4">3.6.4.13</ecNumber>
    </recommendedName>
</protein>
<dbReference type="Pfam" id="PF22527">
    <property type="entry name" value="DEXQc_Suv3"/>
    <property type="match status" value="1"/>
</dbReference>
<dbReference type="GO" id="GO:0003724">
    <property type="term" value="F:RNA helicase activity"/>
    <property type="evidence" value="ECO:0007669"/>
    <property type="project" value="UniProtKB-EC"/>
</dbReference>
<dbReference type="InterPro" id="IPR041082">
    <property type="entry name" value="Suv3_C_1"/>
</dbReference>
<evidence type="ECO:0000256" key="4">
    <source>
        <dbReference type="ARBA" id="ARBA00012552"/>
    </source>
</evidence>
<evidence type="ECO:0000256" key="5">
    <source>
        <dbReference type="ARBA" id="ARBA00022741"/>
    </source>
</evidence>
<dbReference type="InterPro" id="IPR050699">
    <property type="entry name" value="RNA-DNA_Helicase"/>
</dbReference>
<dbReference type="Pfam" id="PF00271">
    <property type="entry name" value="Helicase_C"/>
    <property type="match status" value="1"/>
</dbReference>
<reference evidence="14 15" key="1">
    <citation type="submission" date="2018-05" db="EMBL/GenBank/DDBJ databases">
        <title>Genome sequencing and assembly of the regulated plant pathogen Lachnellula willkommii and related sister species for the development of diagnostic species identification markers.</title>
        <authorList>
            <person name="Giroux E."/>
            <person name="Bilodeau G."/>
        </authorList>
    </citation>
    <scope>NUCLEOTIDE SEQUENCE [LARGE SCALE GENOMIC DNA]</scope>
    <source>
        <strain evidence="14 15">CBS 172.35</strain>
    </source>
</reference>
<dbReference type="GO" id="GO:0045025">
    <property type="term" value="C:mitochondrial degradosome"/>
    <property type="evidence" value="ECO:0007669"/>
    <property type="project" value="TreeGrafter"/>
</dbReference>
<proteinExistence type="predicted"/>
<dbReference type="InterPro" id="IPR055206">
    <property type="entry name" value="DEXQc_SUV3"/>
</dbReference>
<evidence type="ECO:0000256" key="11">
    <source>
        <dbReference type="ARBA" id="ARBA00047984"/>
    </source>
</evidence>
<dbReference type="SUPFAM" id="SSF52540">
    <property type="entry name" value="P-loop containing nucleoside triphosphate hydrolases"/>
    <property type="match status" value="1"/>
</dbReference>
<dbReference type="EC" id="3.6.4.13" evidence="4"/>
<sequence>MRTALSRPGQCAFCAFRAAQRRPLPPQCQDGARRHRSGRSKSAHRSPGYSPPGKPFARRPDAPNTPWQNSPKGNLVPPGNALMRQESAYEQFGELLEEELGYLKNRLYPGFLRRVMAWGMVSSRKDLAKELEVFSTSVRLAVQRASKHQIISEDANPLFHNLRKAFIFGKNRALSAQLDYRFMTSMLEAGGFTKDSTLGLQKQFADLRFPLEWYPATRALQRTIHLHVGPTNSGKTYHALKRLETAKTGIYAGPLRLLAHEVYTRFNAMGKKCALITGEERRIPEGLDTVMNSCTVEMIPLNTLVDVAVIDEIQMLGDHDRGWAWTQAFLGIMAKEVHLCGELRTISLIQDLCAAIGDKLIIHKYERLGPLKSETRSLQGDLKNLQKGDAVILFSRIAIHAMKASIERMTGKRCAVVYGSLPPETRAQQAALFNDPNNDYDILVASNAVGMGLNLSIRRIVFESLTKHNGQGLGPLEVPEINQIAGRAGRFKSAHEATKQGATELGKPASPSEHVKSQPNVGYVTTVDGFDLPVVQQAMKTVVEPLKSAGIFPPSDVVVRFAALFPPETPFSYILLRLHEQAKLNPLFHLCRLNELVEIADLIQPYKMSITDRLSFMSAPVSLRDPGFPQAVVELAQCITKQTSGELLDLKSFPLELLDQDIHDHADGSKGYLKMAEMLHKALTLYLWLSYRFAGVFRSQALAFHVKALVEEKIDQCLADVRFDEDRRRRDNFLKHQAFKQQRETREQIDVEGLGNKSAWGGGDGELEMPHDSEEFPASDSNIPIPAAWEDGNFDDSLTSTSESKL</sequence>
<evidence type="ECO:0000256" key="6">
    <source>
        <dbReference type="ARBA" id="ARBA00022801"/>
    </source>
</evidence>
<dbReference type="GO" id="GO:0016787">
    <property type="term" value="F:hydrolase activity"/>
    <property type="evidence" value="ECO:0007669"/>
    <property type="project" value="UniProtKB-KW"/>
</dbReference>
<dbReference type="InterPro" id="IPR027417">
    <property type="entry name" value="P-loop_NTPase"/>
</dbReference>